<dbReference type="EMBL" id="VJXR01000001">
    <property type="protein sequence ID" value="TRW47660.1"/>
    <property type="molecule type" value="Genomic_DNA"/>
</dbReference>
<feature type="active site" description="Charge relay system" evidence="5">
    <location>
        <position position="344"/>
    </location>
</feature>
<dbReference type="PROSITE" id="PS00137">
    <property type="entry name" value="SUBTILASE_HIS"/>
    <property type="match status" value="1"/>
</dbReference>
<feature type="active site" description="Charge relay system" evidence="5">
    <location>
        <position position="150"/>
    </location>
</feature>
<evidence type="ECO:0000256" key="4">
    <source>
        <dbReference type="ARBA" id="ARBA00022825"/>
    </source>
</evidence>
<evidence type="ECO:0000313" key="9">
    <source>
        <dbReference type="Proteomes" id="UP000318693"/>
    </source>
</evidence>
<dbReference type="PANTHER" id="PTHR43806:SF11">
    <property type="entry name" value="CEREVISIN-RELATED"/>
    <property type="match status" value="1"/>
</dbReference>
<dbReference type="InterPro" id="IPR022398">
    <property type="entry name" value="Peptidase_S8_His-AS"/>
</dbReference>
<dbReference type="SUPFAM" id="SSF52743">
    <property type="entry name" value="Subtilisin-like"/>
    <property type="match status" value="1"/>
</dbReference>
<feature type="domain" description="Peptidase S8/S53" evidence="7">
    <location>
        <begin position="141"/>
        <end position="377"/>
    </location>
</feature>
<reference evidence="8 9" key="1">
    <citation type="submission" date="2019-07" db="EMBL/GenBank/DDBJ databases">
        <title>Georgenia wutianyii sp. nov. and Georgenia *** sp. nov. isolated from plateau pika (Ochotona curzoniae) in the Qinghai-Tibet plateau of China.</title>
        <authorList>
            <person name="Tian Z."/>
        </authorList>
    </citation>
    <scope>NUCLEOTIDE SEQUENCE [LARGE SCALE GENOMIC DNA]</scope>
    <source>
        <strain evidence="8 9">Z446</strain>
    </source>
</reference>
<organism evidence="8 9">
    <name type="scientific">Georgenia yuyongxinii</name>
    <dbReference type="NCBI Taxonomy" id="2589797"/>
    <lineage>
        <taxon>Bacteria</taxon>
        <taxon>Bacillati</taxon>
        <taxon>Actinomycetota</taxon>
        <taxon>Actinomycetes</taxon>
        <taxon>Micrococcales</taxon>
        <taxon>Bogoriellaceae</taxon>
        <taxon>Georgenia</taxon>
    </lineage>
</organism>
<dbReference type="PROSITE" id="PS51892">
    <property type="entry name" value="SUBTILASE"/>
    <property type="match status" value="1"/>
</dbReference>
<dbReference type="Pfam" id="PF00082">
    <property type="entry name" value="Peptidase_S8"/>
    <property type="match status" value="1"/>
</dbReference>
<dbReference type="CDD" id="cd04077">
    <property type="entry name" value="Peptidases_S8_PCSK9_ProteinaseK_like"/>
    <property type="match status" value="1"/>
</dbReference>
<dbReference type="AlphaFoldDB" id="A0A552WXV5"/>
<dbReference type="InterPro" id="IPR050131">
    <property type="entry name" value="Peptidase_S8_subtilisin-like"/>
</dbReference>
<accession>A0A552WXV5</accession>
<dbReference type="InterPro" id="IPR007253">
    <property type="entry name" value="Cell_wall-bd_2"/>
</dbReference>
<evidence type="ECO:0000256" key="6">
    <source>
        <dbReference type="SAM" id="SignalP"/>
    </source>
</evidence>
<dbReference type="PRINTS" id="PR00723">
    <property type="entry name" value="SUBTILISIN"/>
</dbReference>
<dbReference type="InterPro" id="IPR000209">
    <property type="entry name" value="Peptidase_S8/S53_dom"/>
</dbReference>
<name>A0A552WXV5_9MICO</name>
<dbReference type="GO" id="GO:0004252">
    <property type="term" value="F:serine-type endopeptidase activity"/>
    <property type="evidence" value="ECO:0007669"/>
    <property type="project" value="UniProtKB-UniRule"/>
</dbReference>
<proteinExistence type="inferred from homology"/>
<evidence type="ECO:0000256" key="1">
    <source>
        <dbReference type="ARBA" id="ARBA00011073"/>
    </source>
</evidence>
<evidence type="ECO:0000256" key="5">
    <source>
        <dbReference type="PROSITE-ProRule" id="PRU01240"/>
    </source>
</evidence>
<dbReference type="FunFam" id="3.40.50.200:FF:000016">
    <property type="entry name" value="Proprotein convertase subtilisin/kexin type 9"/>
    <property type="match status" value="1"/>
</dbReference>
<keyword evidence="2 5" id="KW-0645">Protease</keyword>
<evidence type="ECO:0000313" key="8">
    <source>
        <dbReference type="EMBL" id="TRW47660.1"/>
    </source>
</evidence>
<dbReference type="GO" id="GO:0006508">
    <property type="term" value="P:proteolysis"/>
    <property type="evidence" value="ECO:0007669"/>
    <property type="project" value="UniProtKB-KW"/>
</dbReference>
<dbReference type="Pfam" id="PF04122">
    <property type="entry name" value="CW_binding_2"/>
    <property type="match status" value="3"/>
</dbReference>
<keyword evidence="3 5" id="KW-0378">Hydrolase</keyword>
<comment type="similarity">
    <text evidence="1 5">Belongs to the peptidase S8 family.</text>
</comment>
<keyword evidence="9" id="KW-1185">Reference proteome</keyword>
<evidence type="ECO:0000256" key="3">
    <source>
        <dbReference type="ARBA" id="ARBA00022801"/>
    </source>
</evidence>
<sequence>MRRWNKTLTAAAVLAAALAGAPAHGVPAEDVSAHGVAQNDDGASAHTIEVAPGSQDLVRDKLAELGIEPIYEFTTTTDGFTAALTAQQAAALEDLPAVTSAERARPVSILGTQYDPTWGLDRIDQAARPLDGRYTYPDTAGRGVRVYVLDTGVTALPELGGRLAPGADFTDDGRRTTTDCQGHGTHVAGTIASQTYGVAKRATIVPVRVLGCDGRGETTDVHEAIDWILATHPAGTPGVLNLSIGGTDPDLGLEQAIRRAVRDAGLTVVVAAGNENTDAARTSPARVDEALTVGASTRADTRWVEDAGRGSNWGPKVDLFAPGAEVHSLHHAAPGRTAAMTGTSAAAPHVAGAAALHLGEVPGATPAQVAATLTGQAGRVLTGTGAGSPNLLLRVPQPAAALDGVDRLGGANRYATAALIATDAFEPGVPVAYVATGQGYADALAAASAAAHDRGPTLLVSPRAVPAEVRAELTRLRPGRIVVLGGPSVVSEAVRSELAGYTYGEVTRVAGADRYETAARLSAATFDRGVPVAFLATGGGYADALSGAAAAGGRGPVLLTGRDRLPPSVAAELERLRPQRVVVLGGPSVVSEAVLSRVGGHTGGEVVRVFGGDRYETAARVSAATFDGGVPVVYVATGQDYADALAGAPAAGGRGPVLLTAPTGVPASLAAELGRLRPERIVVLGGTGVVPGPVAQTLAGLVAR</sequence>
<dbReference type="PANTHER" id="PTHR43806">
    <property type="entry name" value="PEPTIDASE S8"/>
    <property type="match status" value="1"/>
</dbReference>
<dbReference type="RefSeq" id="WP_143416614.1">
    <property type="nucleotide sequence ID" value="NZ_VJXR01000001.1"/>
</dbReference>
<dbReference type="InterPro" id="IPR034193">
    <property type="entry name" value="PCSK9_ProteinaseK-like"/>
</dbReference>
<dbReference type="Gene3D" id="3.40.50.200">
    <property type="entry name" value="Peptidase S8/S53 domain"/>
    <property type="match status" value="1"/>
</dbReference>
<dbReference type="Proteomes" id="UP000318693">
    <property type="component" value="Unassembled WGS sequence"/>
</dbReference>
<comment type="caution">
    <text evidence="8">The sequence shown here is derived from an EMBL/GenBank/DDBJ whole genome shotgun (WGS) entry which is preliminary data.</text>
</comment>
<dbReference type="InterPro" id="IPR015500">
    <property type="entry name" value="Peptidase_S8_subtilisin-rel"/>
</dbReference>
<gene>
    <name evidence="8" type="ORF">FJ693_00730</name>
</gene>
<dbReference type="InterPro" id="IPR036852">
    <property type="entry name" value="Peptidase_S8/S53_dom_sf"/>
</dbReference>
<dbReference type="InterPro" id="IPR023828">
    <property type="entry name" value="Peptidase_S8_Ser-AS"/>
</dbReference>
<keyword evidence="4 5" id="KW-0720">Serine protease</keyword>
<feature type="chain" id="PRO_5039714455" evidence="6">
    <location>
        <begin position="26"/>
        <end position="704"/>
    </location>
</feature>
<dbReference type="PROSITE" id="PS00138">
    <property type="entry name" value="SUBTILASE_SER"/>
    <property type="match status" value="1"/>
</dbReference>
<feature type="signal peptide" evidence="6">
    <location>
        <begin position="1"/>
        <end position="25"/>
    </location>
</feature>
<dbReference type="GO" id="GO:0005615">
    <property type="term" value="C:extracellular space"/>
    <property type="evidence" value="ECO:0007669"/>
    <property type="project" value="TreeGrafter"/>
</dbReference>
<protein>
    <submittedName>
        <fullName evidence="8">S8 family serine peptidase</fullName>
    </submittedName>
</protein>
<evidence type="ECO:0000256" key="2">
    <source>
        <dbReference type="ARBA" id="ARBA00022670"/>
    </source>
</evidence>
<evidence type="ECO:0000259" key="7">
    <source>
        <dbReference type="Pfam" id="PF00082"/>
    </source>
</evidence>
<feature type="active site" description="Charge relay system" evidence="5">
    <location>
        <position position="183"/>
    </location>
</feature>
<keyword evidence="6" id="KW-0732">Signal</keyword>